<keyword evidence="3" id="KW-0413">Isomerase</keyword>
<dbReference type="RefSeq" id="WP_241054230.1">
    <property type="nucleotide sequence ID" value="NZ_JAKZBV010000001.1"/>
</dbReference>
<evidence type="ECO:0000313" key="3">
    <source>
        <dbReference type="EMBL" id="MCH6470721.1"/>
    </source>
</evidence>
<evidence type="ECO:0000313" key="4">
    <source>
        <dbReference type="Proteomes" id="UP001202922"/>
    </source>
</evidence>
<dbReference type="InterPro" id="IPR050312">
    <property type="entry name" value="IolE/XylAMocC-like"/>
</dbReference>
<dbReference type="SUPFAM" id="SSF51658">
    <property type="entry name" value="Xylose isomerase-like"/>
    <property type="match status" value="1"/>
</dbReference>
<evidence type="ECO:0000256" key="1">
    <source>
        <dbReference type="ARBA" id="ARBA00023277"/>
    </source>
</evidence>
<dbReference type="PANTHER" id="PTHR12110">
    <property type="entry name" value="HYDROXYPYRUVATE ISOMERASE"/>
    <property type="match status" value="1"/>
</dbReference>
<reference evidence="3 4" key="1">
    <citation type="submission" date="2022-03" db="EMBL/GenBank/DDBJ databases">
        <title>Sinomonas sp. isolated from a soil.</title>
        <authorList>
            <person name="Han J."/>
            <person name="Kim D.-U."/>
        </authorList>
    </citation>
    <scope>NUCLEOTIDE SEQUENCE [LARGE SCALE GENOMIC DNA]</scope>
    <source>
        <strain evidence="3 4">5-5</strain>
    </source>
</reference>
<dbReference type="Gene3D" id="3.20.20.150">
    <property type="entry name" value="Divalent-metal-dependent TIM barrel enzymes"/>
    <property type="match status" value="1"/>
</dbReference>
<dbReference type="EMBL" id="JAKZBV010000001">
    <property type="protein sequence ID" value="MCH6470721.1"/>
    <property type="molecule type" value="Genomic_DNA"/>
</dbReference>
<proteinExistence type="predicted"/>
<keyword evidence="4" id="KW-1185">Reference proteome</keyword>
<comment type="caution">
    <text evidence="3">The sequence shown here is derived from an EMBL/GenBank/DDBJ whole genome shotgun (WGS) entry which is preliminary data.</text>
</comment>
<dbReference type="PANTHER" id="PTHR12110:SF48">
    <property type="entry name" value="BLL3656 PROTEIN"/>
    <property type="match status" value="1"/>
</dbReference>
<dbReference type="GO" id="GO:0016853">
    <property type="term" value="F:isomerase activity"/>
    <property type="evidence" value="ECO:0007669"/>
    <property type="project" value="UniProtKB-KW"/>
</dbReference>
<dbReference type="InterPro" id="IPR013022">
    <property type="entry name" value="Xyl_isomerase-like_TIM-brl"/>
</dbReference>
<gene>
    <name evidence="3" type="ORF">L0M17_12175</name>
</gene>
<sequence>MHPLSLSALTVLPCTPLEQIDVAREAGFDGVSLRLFPVMDTDIDVMADAVLRKEMERSLRSSGLEVFDVEVVRVTAGTVVAEVLPALEFAGVLGARRLAVTSGTPAEHRAEDEHDFLRRLEELCLAAEPYGVGVMLEFIPYRGISSLGEALDVVRKVGHPGLGVTLDALHFHRSGGEAGEIRLAEPELLACAQLCDAPAIAPADLPFEARYGRLFPGEGGLPLEDFVASLPTGLPVCVEVPARDHGGMTILDRAKKAARTARQLVSKSA</sequence>
<name>A0ABS9U1Y9_9MICC</name>
<dbReference type="InterPro" id="IPR036237">
    <property type="entry name" value="Xyl_isomerase-like_sf"/>
</dbReference>
<accession>A0ABS9U1Y9</accession>
<organism evidence="3 4">
    <name type="scientific">Sinomonas terrae</name>
    <dbReference type="NCBI Taxonomy" id="2908838"/>
    <lineage>
        <taxon>Bacteria</taxon>
        <taxon>Bacillati</taxon>
        <taxon>Actinomycetota</taxon>
        <taxon>Actinomycetes</taxon>
        <taxon>Micrococcales</taxon>
        <taxon>Micrococcaceae</taxon>
        <taxon>Sinomonas</taxon>
    </lineage>
</organism>
<keyword evidence="1" id="KW-0119">Carbohydrate metabolism</keyword>
<protein>
    <submittedName>
        <fullName evidence="3">Sugar phosphate isomerase/epimerase</fullName>
    </submittedName>
</protein>
<feature type="domain" description="Xylose isomerase-like TIM barrel" evidence="2">
    <location>
        <begin position="20"/>
        <end position="254"/>
    </location>
</feature>
<evidence type="ECO:0000259" key="2">
    <source>
        <dbReference type="Pfam" id="PF01261"/>
    </source>
</evidence>
<dbReference type="Pfam" id="PF01261">
    <property type="entry name" value="AP_endonuc_2"/>
    <property type="match status" value="1"/>
</dbReference>
<dbReference type="Proteomes" id="UP001202922">
    <property type="component" value="Unassembled WGS sequence"/>
</dbReference>